<dbReference type="PANTHER" id="PTHR34125:SF7">
    <property type="entry name" value="TRANSMEMBRANE PROTEIN"/>
    <property type="match status" value="1"/>
</dbReference>
<keyword evidence="4" id="KW-1185">Reference proteome</keyword>
<evidence type="ECO:0000256" key="1">
    <source>
        <dbReference type="SAM" id="Phobius"/>
    </source>
</evidence>
<dbReference type="PANTHER" id="PTHR34125">
    <property type="entry name" value="OS01G0762900 PROTEIN"/>
    <property type="match status" value="1"/>
</dbReference>
<organism evidence="2 4">
    <name type="scientific">Lupinus luteus</name>
    <name type="common">European yellow lupine</name>
    <dbReference type="NCBI Taxonomy" id="3873"/>
    <lineage>
        <taxon>Eukaryota</taxon>
        <taxon>Viridiplantae</taxon>
        <taxon>Streptophyta</taxon>
        <taxon>Embryophyta</taxon>
        <taxon>Tracheophyta</taxon>
        <taxon>Spermatophyta</taxon>
        <taxon>Magnoliopsida</taxon>
        <taxon>eudicotyledons</taxon>
        <taxon>Gunneridae</taxon>
        <taxon>Pentapetalae</taxon>
        <taxon>rosids</taxon>
        <taxon>fabids</taxon>
        <taxon>Fabales</taxon>
        <taxon>Fabaceae</taxon>
        <taxon>Papilionoideae</taxon>
        <taxon>50 kb inversion clade</taxon>
        <taxon>genistoids sensu lato</taxon>
        <taxon>core genistoids</taxon>
        <taxon>Genisteae</taxon>
        <taxon>Lupinus</taxon>
    </lineage>
</organism>
<gene>
    <name evidence="2" type="ORF">LLUT_LOCUS10192</name>
    <name evidence="3" type="ORF">LLUT_LOCUS10198</name>
</gene>
<dbReference type="AlphaFoldDB" id="A0AAV1WJQ1"/>
<name>A0AAV1WJQ1_LUPLU</name>
<dbReference type="EMBL" id="CAXHTB010000007">
    <property type="protein sequence ID" value="CAL0309138.1"/>
    <property type="molecule type" value="Genomic_DNA"/>
</dbReference>
<keyword evidence="1" id="KW-1133">Transmembrane helix</keyword>
<comment type="caution">
    <text evidence="2">The sequence shown here is derived from an EMBL/GenBank/DDBJ whole genome shotgun (WGS) entry which is preliminary data.</text>
</comment>
<sequence>MVFKAPRFMTILAYFWPMFASTVVFLVALIIAFFGGVSKFYIGADHGEKAGEGLLDYVAGRPKQKRLKK</sequence>
<dbReference type="EMBL" id="CAXHTB010000007">
    <property type="protein sequence ID" value="CAL0309132.1"/>
    <property type="molecule type" value="Genomic_DNA"/>
</dbReference>
<keyword evidence="1" id="KW-0812">Transmembrane</keyword>
<feature type="transmembrane region" description="Helical" evidence="1">
    <location>
        <begin position="12"/>
        <end position="34"/>
    </location>
</feature>
<dbReference type="Proteomes" id="UP001497480">
    <property type="component" value="Unassembled WGS sequence"/>
</dbReference>
<keyword evidence="1" id="KW-0472">Membrane</keyword>
<accession>A0AAV1WJQ1</accession>
<evidence type="ECO:0000313" key="3">
    <source>
        <dbReference type="EMBL" id="CAL0309138.1"/>
    </source>
</evidence>
<reference evidence="2 4" key="1">
    <citation type="submission" date="2024-03" db="EMBL/GenBank/DDBJ databases">
        <authorList>
            <person name="Martinez-Hernandez J."/>
        </authorList>
    </citation>
    <scope>NUCLEOTIDE SEQUENCE [LARGE SCALE GENOMIC DNA]</scope>
</reference>
<evidence type="ECO:0000313" key="4">
    <source>
        <dbReference type="Proteomes" id="UP001497480"/>
    </source>
</evidence>
<proteinExistence type="predicted"/>
<protein>
    <submittedName>
        <fullName evidence="2">Uncharacterized protein</fullName>
    </submittedName>
</protein>
<evidence type="ECO:0000313" key="2">
    <source>
        <dbReference type="EMBL" id="CAL0309132.1"/>
    </source>
</evidence>